<accession>A0A9P4IDN4</accession>
<dbReference type="InterPro" id="IPR004143">
    <property type="entry name" value="BPL_LPL_catalytic"/>
</dbReference>
<dbReference type="Pfam" id="PF09825">
    <property type="entry name" value="BPL_N"/>
    <property type="match status" value="1"/>
</dbReference>
<dbReference type="NCBIfam" id="TIGR00121">
    <property type="entry name" value="birA_ligase"/>
    <property type="match status" value="1"/>
</dbReference>
<evidence type="ECO:0000256" key="1">
    <source>
        <dbReference type="ARBA" id="ARBA00009934"/>
    </source>
</evidence>
<dbReference type="EMBL" id="ML978128">
    <property type="protein sequence ID" value="KAF2097350.1"/>
    <property type="molecule type" value="Genomic_DNA"/>
</dbReference>
<dbReference type="GO" id="GO:0005737">
    <property type="term" value="C:cytoplasm"/>
    <property type="evidence" value="ECO:0007669"/>
    <property type="project" value="TreeGrafter"/>
</dbReference>
<dbReference type="InterPro" id="IPR019197">
    <property type="entry name" value="Biotin-prot_ligase_N"/>
</dbReference>
<proteinExistence type="inferred from homology"/>
<dbReference type="SUPFAM" id="SSF52317">
    <property type="entry name" value="Class I glutamine amidotransferase-like"/>
    <property type="match status" value="1"/>
</dbReference>
<protein>
    <submittedName>
        <fullName evidence="4">Class II aaRS and biotin synthetase</fullName>
    </submittedName>
</protein>
<evidence type="ECO:0000256" key="2">
    <source>
        <dbReference type="ARBA" id="ARBA00022598"/>
    </source>
</evidence>
<keyword evidence="5" id="KW-1185">Reference proteome</keyword>
<sequence length="695" mass="75905">MTGSSKVNVLVYSGNGSTVESVRHAVWSLRRLLSPNYAVIPVNGEAIIKEPWIATCALLVFPGGADLGYCRTLNGEGNRRIIQYVNAGGAFLGLCAGAYYGSQRCEFEVGDKRMEVVGDRELAFYPGICRGLAFPGFVYHSEKGAKAVELKVNKSALVKQADPLSDSFRVYYNGGGAFVDADKLAERGVEVLASFTEDLKVDTGPVKAAVVYRKAGEGHVVLTGPHPEFAAVNLHKQDGGETYAKVVEAIAADDKPRAAFLKACLLKLGLNINEHEQSVPSLSRLHLSSQHASDVSELVSSWADIISLDDGEEYIKAENDTFHLEKPSRWSMGTLSRVVGSIASALEGVTEDSKADDGDGDGDRIILDYNKVVKRLVAHETDLPTNKETPNFNHHAYFANLRHYQTKTKGIEGEFGKYLMYGEVVTSTNTLLEKNNKFLNSLPSGFTASATTQIAGRGRGSNVWVSPPGALIYSVVLRHSMQLTQSAPVVFVQYLAGLAAIIGIHTYEPGYQDLDIKLKWPNDIYAADPGSASNGNARNGSTKKNYVKIGGVLVNSSYAGADYTLVVGVGINLANAAPTTSINALARAKGLPLVQTEKLLARILTSFEQLYNKFVREGWSRDIEDMYYRNWLHRQIVTIDTEGGARARIKGITRDWGMLLAEELGWEDRRTGKVWQLQSDSNSFDFFKGLLKRKA</sequence>
<dbReference type="CDD" id="cd03144">
    <property type="entry name" value="GATase1_ScBLP_like"/>
    <property type="match status" value="1"/>
</dbReference>
<reference evidence="4" key="1">
    <citation type="journal article" date="2020" name="Stud. Mycol.">
        <title>101 Dothideomycetes genomes: a test case for predicting lifestyles and emergence of pathogens.</title>
        <authorList>
            <person name="Haridas S."/>
            <person name="Albert R."/>
            <person name="Binder M."/>
            <person name="Bloem J."/>
            <person name="Labutti K."/>
            <person name="Salamov A."/>
            <person name="Andreopoulos B."/>
            <person name="Baker S."/>
            <person name="Barry K."/>
            <person name="Bills G."/>
            <person name="Bluhm B."/>
            <person name="Cannon C."/>
            <person name="Castanera R."/>
            <person name="Culley D."/>
            <person name="Daum C."/>
            <person name="Ezra D."/>
            <person name="Gonzalez J."/>
            <person name="Henrissat B."/>
            <person name="Kuo A."/>
            <person name="Liang C."/>
            <person name="Lipzen A."/>
            <person name="Lutzoni F."/>
            <person name="Magnuson J."/>
            <person name="Mondo S."/>
            <person name="Nolan M."/>
            <person name="Ohm R."/>
            <person name="Pangilinan J."/>
            <person name="Park H.-J."/>
            <person name="Ramirez L."/>
            <person name="Alfaro M."/>
            <person name="Sun H."/>
            <person name="Tritt A."/>
            <person name="Yoshinaga Y."/>
            <person name="Zwiers L.-H."/>
            <person name="Turgeon B."/>
            <person name="Goodwin S."/>
            <person name="Spatafora J."/>
            <person name="Crous P."/>
            <person name="Grigoriev I."/>
        </authorList>
    </citation>
    <scope>NUCLEOTIDE SEQUENCE</scope>
    <source>
        <strain evidence="4">CBS 133067</strain>
    </source>
</reference>
<feature type="domain" description="BPL/LPL catalytic" evidence="3">
    <location>
        <begin position="404"/>
        <end position="615"/>
    </location>
</feature>
<dbReference type="OrthoDB" id="10250105at2759"/>
<dbReference type="Pfam" id="PF03099">
    <property type="entry name" value="BPL_LplA_LipB"/>
    <property type="match status" value="1"/>
</dbReference>
<dbReference type="InterPro" id="IPR004408">
    <property type="entry name" value="Biotin_CoA_COase_ligase"/>
</dbReference>
<evidence type="ECO:0000313" key="4">
    <source>
        <dbReference type="EMBL" id="KAF2097350.1"/>
    </source>
</evidence>
<evidence type="ECO:0000313" key="5">
    <source>
        <dbReference type="Proteomes" id="UP000799772"/>
    </source>
</evidence>
<dbReference type="InterPro" id="IPR045864">
    <property type="entry name" value="aa-tRNA-synth_II/BPL/LPL"/>
</dbReference>
<dbReference type="PANTHER" id="PTHR12835">
    <property type="entry name" value="BIOTIN PROTEIN LIGASE"/>
    <property type="match status" value="1"/>
</dbReference>
<dbReference type="Proteomes" id="UP000799772">
    <property type="component" value="Unassembled WGS sequence"/>
</dbReference>
<dbReference type="Gene3D" id="3.30.930.10">
    <property type="entry name" value="Bira Bifunctional Protein, Domain 2"/>
    <property type="match status" value="1"/>
</dbReference>
<organism evidence="4 5">
    <name type="scientific">Rhizodiscina lignyota</name>
    <dbReference type="NCBI Taxonomy" id="1504668"/>
    <lineage>
        <taxon>Eukaryota</taxon>
        <taxon>Fungi</taxon>
        <taxon>Dikarya</taxon>
        <taxon>Ascomycota</taxon>
        <taxon>Pezizomycotina</taxon>
        <taxon>Dothideomycetes</taxon>
        <taxon>Pleosporomycetidae</taxon>
        <taxon>Aulographales</taxon>
        <taxon>Rhizodiscinaceae</taxon>
        <taxon>Rhizodiscina</taxon>
    </lineage>
</organism>
<comment type="similarity">
    <text evidence="1">Belongs to the biotin--protein ligase family.</text>
</comment>
<keyword evidence="2" id="KW-0436">Ligase</keyword>
<dbReference type="AlphaFoldDB" id="A0A9P4IDN4"/>
<dbReference type="Gene3D" id="3.40.50.880">
    <property type="match status" value="1"/>
</dbReference>
<dbReference type="PANTHER" id="PTHR12835:SF5">
    <property type="entry name" value="BIOTIN--PROTEIN LIGASE"/>
    <property type="match status" value="1"/>
</dbReference>
<dbReference type="InterPro" id="IPR029062">
    <property type="entry name" value="Class_I_gatase-like"/>
</dbReference>
<dbReference type="GO" id="GO:0004077">
    <property type="term" value="F:biotin--[biotin carboxyl-carrier protein] ligase activity"/>
    <property type="evidence" value="ECO:0007669"/>
    <property type="project" value="InterPro"/>
</dbReference>
<name>A0A9P4IDN4_9PEZI</name>
<dbReference type="PROSITE" id="PS51733">
    <property type="entry name" value="BPL_LPL_CATALYTIC"/>
    <property type="match status" value="1"/>
</dbReference>
<dbReference type="CDD" id="cd16442">
    <property type="entry name" value="BPL"/>
    <property type="match status" value="1"/>
</dbReference>
<comment type="caution">
    <text evidence="4">The sequence shown here is derived from an EMBL/GenBank/DDBJ whole genome shotgun (WGS) entry which is preliminary data.</text>
</comment>
<evidence type="ECO:0000259" key="3">
    <source>
        <dbReference type="PROSITE" id="PS51733"/>
    </source>
</evidence>
<dbReference type="SUPFAM" id="SSF55681">
    <property type="entry name" value="Class II aaRS and biotin synthetases"/>
    <property type="match status" value="1"/>
</dbReference>
<gene>
    <name evidence="4" type="ORF">NA57DRAFT_41086</name>
</gene>